<evidence type="ECO:0000313" key="2">
    <source>
        <dbReference type="EMBL" id="NYF43734.1"/>
    </source>
</evidence>
<dbReference type="Proteomes" id="UP000576393">
    <property type="component" value="Unassembled WGS sequence"/>
</dbReference>
<proteinExistence type="predicted"/>
<gene>
    <name evidence="2" type="ORF">HDA43_005961</name>
</gene>
<accession>A0A852V9G5</accession>
<reference evidence="2 3" key="1">
    <citation type="submission" date="2020-07" db="EMBL/GenBank/DDBJ databases">
        <title>Sequencing the genomes of 1000 actinobacteria strains.</title>
        <authorList>
            <person name="Klenk H.-P."/>
        </authorList>
    </citation>
    <scope>NUCLEOTIDE SEQUENCE [LARGE SCALE GENOMIC DNA]</scope>
    <source>
        <strain evidence="2 3">DSM 45763</strain>
    </source>
</reference>
<feature type="compositionally biased region" description="Basic and acidic residues" evidence="1">
    <location>
        <begin position="24"/>
        <end position="41"/>
    </location>
</feature>
<keyword evidence="3" id="KW-1185">Reference proteome</keyword>
<name>A0A852V9G5_9ACTN</name>
<dbReference type="AlphaFoldDB" id="A0A852V9G5"/>
<evidence type="ECO:0000313" key="3">
    <source>
        <dbReference type="Proteomes" id="UP000576393"/>
    </source>
</evidence>
<feature type="region of interest" description="Disordered" evidence="1">
    <location>
        <begin position="1"/>
        <end position="41"/>
    </location>
</feature>
<dbReference type="EMBL" id="JACCCO010000003">
    <property type="protein sequence ID" value="NYF43734.1"/>
    <property type="molecule type" value="Genomic_DNA"/>
</dbReference>
<comment type="caution">
    <text evidence="2">The sequence shown here is derived from an EMBL/GenBank/DDBJ whole genome shotgun (WGS) entry which is preliminary data.</text>
</comment>
<dbReference type="RefSeq" id="WP_281395631.1">
    <property type="nucleotide sequence ID" value="NZ_JACCCO010000003.1"/>
</dbReference>
<organism evidence="2 3">
    <name type="scientific">Streptosporangium sandarakinum</name>
    <dbReference type="NCBI Taxonomy" id="1260955"/>
    <lineage>
        <taxon>Bacteria</taxon>
        <taxon>Bacillati</taxon>
        <taxon>Actinomycetota</taxon>
        <taxon>Actinomycetes</taxon>
        <taxon>Streptosporangiales</taxon>
        <taxon>Streptosporangiaceae</taxon>
        <taxon>Streptosporangium</taxon>
    </lineage>
</organism>
<protein>
    <submittedName>
        <fullName evidence="2">Uncharacterized protein</fullName>
    </submittedName>
</protein>
<sequence>MIVNSGTAAGRDHPARGGRGRRGGRTDAVRRGRTDAGRGTR</sequence>
<evidence type="ECO:0000256" key="1">
    <source>
        <dbReference type="SAM" id="MobiDB-lite"/>
    </source>
</evidence>